<gene>
    <name evidence="1" type="ORF">WR25_06027</name>
</gene>
<dbReference type="AlphaFoldDB" id="A0A2A2LQF0"/>
<name>A0A2A2LQF0_9BILA</name>
<comment type="caution">
    <text evidence="1">The sequence shown here is derived from an EMBL/GenBank/DDBJ whole genome shotgun (WGS) entry which is preliminary data.</text>
</comment>
<sequence length="194" mass="21816">MHKTSFRIARSPKISFRLYDDDMSTTSSRKTSGGEGLWISDGEERNFVEEVNPQLHARTTIEKLRLLGRQNLCYEPLPEVFEPETPEKIYPELPKFDEPIARDANDNVKPILDHSVSFSYHFIPVEVQTKVDPQLPFHKSPSATTIDAANSILLEEKIKKEKKVRISIEKEESTPLISVALLPNAILGGSASSA</sequence>
<dbReference type="Proteomes" id="UP000218231">
    <property type="component" value="Unassembled WGS sequence"/>
</dbReference>
<dbReference type="EMBL" id="LIAE01006519">
    <property type="protein sequence ID" value="PAV88454.1"/>
    <property type="molecule type" value="Genomic_DNA"/>
</dbReference>
<keyword evidence="2" id="KW-1185">Reference proteome</keyword>
<evidence type="ECO:0000313" key="1">
    <source>
        <dbReference type="EMBL" id="PAV88454.1"/>
    </source>
</evidence>
<proteinExistence type="predicted"/>
<organism evidence="1 2">
    <name type="scientific">Diploscapter pachys</name>
    <dbReference type="NCBI Taxonomy" id="2018661"/>
    <lineage>
        <taxon>Eukaryota</taxon>
        <taxon>Metazoa</taxon>
        <taxon>Ecdysozoa</taxon>
        <taxon>Nematoda</taxon>
        <taxon>Chromadorea</taxon>
        <taxon>Rhabditida</taxon>
        <taxon>Rhabditina</taxon>
        <taxon>Rhabditomorpha</taxon>
        <taxon>Rhabditoidea</taxon>
        <taxon>Rhabditidae</taxon>
        <taxon>Diploscapter</taxon>
    </lineage>
</organism>
<protein>
    <submittedName>
        <fullName evidence="1">Uncharacterized protein</fullName>
    </submittedName>
</protein>
<reference evidence="1 2" key="1">
    <citation type="journal article" date="2017" name="Curr. Biol.">
        <title>Genome architecture and evolution of a unichromosomal asexual nematode.</title>
        <authorList>
            <person name="Fradin H."/>
            <person name="Zegar C."/>
            <person name="Gutwein M."/>
            <person name="Lucas J."/>
            <person name="Kovtun M."/>
            <person name="Corcoran D."/>
            <person name="Baugh L.R."/>
            <person name="Kiontke K."/>
            <person name="Gunsalus K."/>
            <person name="Fitch D.H."/>
            <person name="Piano F."/>
        </authorList>
    </citation>
    <scope>NUCLEOTIDE SEQUENCE [LARGE SCALE GENOMIC DNA]</scope>
    <source>
        <strain evidence="1">PF1309</strain>
    </source>
</reference>
<accession>A0A2A2LQF0</accession>
<evidence type="ECO:0000313" key="2">
    <source>
        <dbReference type="Proteomes" id="UP000218231"/>
    </source>
</evidence>